<reference evidence="3" key="1">
    <citation type="submission" date="2009-09" db="EMBL/GenBank/DDBJ databases">
        <authorList>
            <consortium name="The Broad Institute Genome Sequencing Platform"/>
            <person name="Ward D."/>
            <person name="Feldgarden M."/>
            <person name="Earl A."/>
            <person name="Young S.K."/>
            <person name="Zeng Q."/>
            <person name="Koehrsen M."/>
            <person name="Alvarado L."/>
            <person name="Berlin A."/>
            <person name="Bochicchio J."/>
            <person name="Borenstein D."/>
            <person name="Chapman S.B."/>
            <person name="Chen Z."/>
            <person name="Engels R."/>
            <person name="Freedman E."/>
            <person name="Gellesch M."/>
            <person name="Goldberg J."/>
            <person name="Griggs A."/>
            <person name="Gujja S."/>
            <person name="Heilman E."/>
            <person name="Heiman D."/>
            <person name="Hepburn T."/>
            <person name="Howarth C."/>
            <person name="Jen D."/>
            <person name="Larson L."/>
            <person name="Lewis B."/>
            <person name="Mehta T."/>
            <person name="Park D."/>
            <person name="Pearson M."/>
            <person name="Roberts A."/>
            <person name="Saif S."/>
            <person name="Shea T."/>
            <person name="Shenoy N."/>
            <person name="Sisk P."/>
            <person name="Stolte C."/>
            <person name="Sykes S."/>
            <person name="Thomson T."/>
            <person name="Walk T."/>
            <person name="White J."/>
            <person name="Yandava C."/>
            <person name="Sibley C.D."/>
            <person name="Field T.R."/>
            <person name="Grinwis M."/>
            <person name="Eshaghurshan C.S."/>
            <person name="Surette M.G."/>
            <person name="Haas B."/>
            <person name="Nusbaum C."/>
            <person name="Birren B."/>
        </authorList>
    </citation>
    <scope>NUCLEOTIDE SEQUENCE [LARGE SCALE GENOMIC DNA]</scope>
    <source>
        <strain evidence="3">ATCC 700633</strain>
    </source>
</reference>
<dbReference type="CDD" id="cd05566">
    <property type="entry name" value="PTS_IIB_galactitol"/>
    <property type="match status" value="1"/>
</dbReference>
<dbReference type="RefSeq" id="WP_006703146.1">
    <property type="nucleotide sequence ID" value="NZ_KI391971.1"/>
</dbReference>
<dbReference type="PROSITE" id="PS51099">
    <property type="entry name" value="PTS_EIIB_TYPE_2"/>
    <property type="match status" value="1"/>
</dbReference>
<dbReference type="eggNOG" id="COG3414">
    <property type="taxonomic scope" value="Bacteria"/>
</dbReference>
<evidence type="ECO:0000313" key="4">
    <source>
        <dbReference type="Proteomes" id="UP000002939"/>
    </source>
</evidence>
<dbReference type="OrthoDB" id="6505030at2"/>
<dbReference type="InterPro" id="IPR036095">
    <property type="entry name" value="PTS_EIIB-like_sf"/>
</dbReference>
<evidence type="ECO:0000256" key="1">
    <source>
        <dbReference type="ARBA" id="ARBA00022679"/>
    </source>
</evidence>
<dbReference type="GO" id="GO:0008982">
    <property type="term" value="F:protein-N(PI)-phosphohistidine-sugar phosphotransferase activity"/>
    <property type="evidence" value="ECO:0007669"/>
    <property type="project" value="InterPro"/>
</dbReference>
<keyword evidence="4" id="KW-1185">Reference proteome</keyword>
<organism evidence="3 4">
    <name type="scientific">Granulicatella elegans ATCC 700633</name>
    <dbReference type="NCBI Taxonomy" id="626369"/>
    <lineage>
        <taxon>Bacteria</taxon>
        <taxon>Bacillati</taxon>
        <taxon>Bacillota</taxon>
        <taxon>Bacilli</taxon>
        <taxon>Lactobacillales</taxon>
        <taxon>Carnobacteriaceae</taxon>
        <taxon>Granulicatella</taxon>
    </lineage>
</organism>
<dbReference type="InterPro" id="IPR003501">
    <property type="entry name" value="PTS_EIIB_2/3"/>
</dbReference>
<comment type="caution">
    <text evidence="3">The sequence shown here is derived from an EMBL/GenBank/DDBJ whole genome shotgun (WGS) entry which is preliminary data.</text>
</comment>
<sequence length="94" mass="10230">MKKLLIMCGSGIATSTVVAGKVKQWLADNNYSDKVQVFQSKVSEEVNRIDEYDIVISTTVVPDSIKDKVIMGLPLLTGMGIDALWSELKAALEA</sequence>
<dbReference type="InterPro" id="IPR013011">
    <property type="entry name" value="PTS_EIIB_2"/>
</dbReference>
<dbReference type="HOGENOM" id="CLU_159248_3_1_9"/>
<dbReference type="Pfam" id="PF02302">
    <property type="entry name" value="PTS_IIB"/>
    <property type="match status" value="1"/>
</dbReference>
<reference evidence="3" key="2">
    <citation type="submission" date="2011-10" db="EMBL/GenBank/DDBJ databases">
        <title>The Genome Sequence of Granulicatella elegans ATCC 700633.</title>
        <authorList>
            <consortium name="The Broad Institute Genome Sequencing Platform"/>
            <consortium name="The Broad Institute Genome Sequencing Center for Infectious Disease"/>
            <person name="Earl A."/>
            <person name="Ward D."/>
            <person name="Feldgarden M."/>
            <person name="Gevers D."/>
            <person name="Sibley C.D."/>
            <person name="Field T.R."/>
            <person name="Grinwis M."/>
            <person name="Eshaghurshan C.S."/>
            <person name="Surette M.G."/>
            <person name="Young S.K."/>
            <person name="Zeng Q."/>
            <person name="Gargeya S."/>
            <person name="Fitzgerald M."/>
            <person name="Haas B."/>
            <person name="Abouelleil A."/>
            <person name="Alvarado L."/>
            <person name="Arachchi H.M."/>
            <person name="Berlin A."/>
            <person name="Brown A."/>
            <person name="Chapman S.B."/>
            <person name="Chen Z."/>
            <person name="Dunbar C."/>
            <person name="Freedman E."/>
            <person name="Gearin G."/>
            <person name="Goldberg J."/>
            <person name="Griggs A."/>
            <person name="Gujja S."/>
            <person name="Heiman D."/>
            <person name="Howarth C."/>
            <person name="Larson L."/>
            <person name="Lui A."/>
            <person name="MacDonald P.J.P."/>
            <person name="Montmayeur A."/>
            <person name="Murphy C."/>
            <person name="Neiman D."/>
            <person name="Pearson M."/>
            <person name="Priest M."/>
            <person name="Roberts A."/>
            <person name="Saif S."/>
            <person name="Shea T."/>
            <person name="Shenoy N."/>
            <person name="Sisk P."/>
            <person name="Stolte C."/>
            <person name="Sykes S."/>
            <person name="Wortman J."/>
            <person name="Nusbaum C."/>
            <person name="Birren B."/>
        </authorList>
    </citation>
    <scope>NUCLEOTIDE SEQUENCE [LARGE SCALE GENOMIC DNA]</scope>
    <source>
        <strain evidence="3">ATCC 700633</strain>
    </source>
</reference>
<dbReference type="Proteomes" id="UP000002939">
    <property type="component" value="Unassembled WGS sequence"/>
</dbReference>
<evidence type="ECO:0000259" key="2">
    <source>
        <dbReference type="PROSITE" id="PS51099"/>
    </source>
</evidence>
<dbReference type="SUPFAM" id="SSF52794">
    <property type="entry name" value="PTS system IIB component-like"/>
    <property type="match status" value="1"/>
</dbReference>
<dbReference type="AlphaFoldDB" id="D0BLM0"/>
<dbReference type="STRING" id="626369.HMPREF0446_00873"/>
<gene>
    <name evidence="3" type="ORF">HMPREF0446_00873</name>
</gene>
<keyword evidence="1" id="KW-0808">Transferase</keyword>
<proteinExistence type="predicted"/>
<protein>
    <recommendedName>
        <fullName evidence="2">PTS EIIB type-2 domain-containing protein</fullName>
    </recommendedName>
</protein>
<dbReference type="Gene3D" id="3.40.50.2300">
    <property type="match status" value="1"/>
</dbReference>
<dbReference type="GO" id="GO:0009401">
    <property type="term" value="P:phosphoenolpyruvate-dependent sugar phosphotransferase system"/>
    <property type="evidence" value="ECO:0007669"/>
    <property type="project" value="InterPro"/>
</dbReference>
<dbReference type="EMBL" id="ACRF02000016">
    <property type="protein sequence ID" value="EEW92885.1"/>
    <property type="molecule type" value="Genomic_DNA"/>
</dbReference>
<accession>D0BLM0</accession>
<name>D0BLM0_9LACT</name>
<feature type="domain" description="PTS EIIB type-2" evidence="2">
    <location>
        <begin position="2"/>
        <end position="94"/>
    </location>
</feature>
<evidence type="ECO:0000313" key="3">
    <source>
        <dbReference type="EMBL" id="EEW92885.1"/>
    </source>
</evidence>